<dbReference type="InterPro" id="IPR001638">
    <property type="entry name" value="Solute-binding_3/MltF_N"/>
</dbReference>
<keyword evidence="2 3" id="KW-0732">Signal</keyword>
<name>A0AAQ2BKD4_HAEHA</name>
<proteinExistence type="inferred from homology"/>
<dbReference type="PANTHER" id="PTHR35936:SF19">
    <property type="entry name" value="AMINO-ACID-BINDING PROTEIN YXEM-RELATED"/>
    <property type="match status" value="1"/>
</dbReference>
<evidence type="ECO:0000313" key="6">
    <source>
        <dbReference type="Proteomes" id="UP000294998"/>
    </source>
</evidence>
<comment type="caution">
    <text evidence="5">The sequence shown here is derived from an EMBL/GenBank/DDBJ whole genome shotgun (WGS) entry which is preliminary data.</text>
</comment>
<sequence length="261" mass="29410">MSKKVKQCTLALGAVLSLISVNLFAHPSSKTIIVASESTTPGWMSLNEQGKLEGYDHDVWQEIGKRTGYKIEYKTSDWDGLWPMLDQDRIDTVAEQVSITDERKARYNFSIPYAYNLYVLISAKDNEKLHSLNDLKSGMTISSETNSSDERIVKAVNKQYGIELKPMYYDGMSVQDVALGRCDLWPRAKTSAILTVKNVSNLKILGDTNVVEVNAYPFSKSERGKMLSQLVSKTLQSMKDDGTLTKLSEKWFEIDVSKEIK</sequence>
<dbReference type="Pfam" id="PF00497">
    <property type="entry name" value="SBP_bac_3"/>
    <property type="match status" value="1"/>
</dbReference>
<reference evidence="5 6" key="1">
    <citation type="submission" date="2018-12" db="EMBL/GenBank/DDBJ databases">
        <authorList>
            <person name="Fluit A.C."/>
        </authorList>
    </citation>
    <scope>NUCLEOTIDE SEQUENCE [LARGE SCALE GENOMIC DNA]</scope>
    <source>
        <strain evidence="5 6">16-549009</strain>
    </source>
</reference>
<comment type="similarity">
    <text evidence="1">Belongs to the bacterial solute-binding protein 3 family.</text>
</comment>
<evidence type="ECO:0000256" key="2">
    <source>
        <dbReference type="ARBA" id="ARBA00022729"/>
    </source>
</evidence>
<dbReference type="Gene3D" id="3.40.190.10">
    <property type="entry name" value="Periplasmic binding protein-like II"/>
    <property type="match status" value="2"/>
</dbReference>
<evidence type="ECO:0000256" key="1">
    <source>
        <dbReference type="ARBA" id="ARBA00010333"/>
    </source>
</evidence>
<organism evidence="5 6">
    <name type="scientific">Haemophilus haemolyticus</name>
    <dbReference type="NCBI Taxonomy" id="726"/>
    <lineage>
        <taxon>Bacteria</taxon>
        <taxon>Pseudomonadati</taxon>
        <taxon>Pseudomonadota</taxon>
        <taxon>Gammaproteobacteria</taxon>
        <taxon>Pasteurellales</taxon>
        <taxon>Pasteurellaceae</taxon>
        <taxon>Haemophilus</taxon>
    </lineage>
</organism>
<accession>A0AAQ2BKD4</accession>
<dbReference type="PANTHER" id="PTHR35936">
    <property type="entry name" value="MEMBRANE-BOUND LYTIC MUREIN TRANSGLYCOSYLASE F"/>
    <property type="match status" value="1"/>
</dbReference>
<gene>
    <name evidence="5" type="ORF">EGH31_1001</name>
</gene>
<evidence type="ECO:0000259" key="4">
    <source>
        <dbReference type="SMART" id="SM00062"/>
    </source>
</evidence>
<dbReference type="AlphaFoldDB" id="A0AAQ2BKD4"/>
<feature type="domain" description="Solute-binding protein family 3/N-terminal" evidence="4">
    <location>
        <begin position="31"/>
        <end position="255"/>
    </location>
</feature>
<evidence type="ECO:0000256" key="3">
    <source>
        <dbReference type="SAM" id="SignalP"/>
    </source>
</evidence>
<protein>
    <submittedName>
        <fullName evidence="5">Cysteine ABC transporter, substrate-binding protein</fullName>
    </submittedName>
</protein>
<evidence type="ECO:0000313" key="5">
    <source>
        <dbReference type="EMBL" id="TDN41676.1"/>
    </source>
</evidence>
<dbReference type="SMART" id="SM00062">
    <property type="entry name" value="PBPb"/>
    <property type="match status" value="1"/>
</dbReference>
<dbReference type="EMBL" id="RWKG01000022">
    <property type="protein sequence ID" value="TDN41676.1"/>
    <property type="molecule type" value="Genomic_DNA"/>
</dbReference>
<feature type="signal peptide" evidence="3">
    <location>
        <begin position="1"/>
        <end position="25"/>
    </location>
</feature>
<dbReference type="Proteomes" id="UP000294998">
    <property type="component" value="Unassembled WGS sequence"/>
</dbReference>
<feature type="chain" id="PRO_5042916985" evidence="3">
    <location>
        <begin position="26"/>
        <end position="261"/>
    </location>
</feature>
<dbReference type="SUPFAM" id="SSF53850">
    <property type="entry name" value="Periplasmic binding protein-like II"/>
    <property type="match status" value="1"/>
</dbReference>